<evidence type="ECO:0000313" key="2">
    <source>
        <dbReference type="Proteomes" id="UP000315295"/>
    </source>
</evidence>
<accession>A0A540K5E2</accession>
<sequence>MAFVLEAFFAEMELELSEKFEEGEGAKDRRRSLGSKTQNQRIDVLLHHMLSSELTQTQPSNTA</sequence>
<protein>
    <submittedName>
        <fullName evidence="1">Uncharacterized protein</fullName>
    </submittedName>
</protein>
<dbReference type="AlphaFoldDB" id="A0A540K5E2"/>
<reference evidence="1 2" key="1">
    <citation type="journal article" date="2019" name="G3 (Bethesda)">
        <title>Sequencing of a Wild Apple (Malus baccata) Genome Unravels the Differences Between Cultivated and Wild Apple Species Regarding Disease Resistance and Cold Tolerance.</title>
        <authorList>
            <person name="Chen X."/>
        </authorList>
    </citation>
    <scope>NUCLEOTIDE SEQUENCE [LARGE SCALE GENOMIC DNA]</scope>
    <source>
        <strain evidence="2">cv. Shandingzi</strain>
        <tissue evidence="1">Leaves</tissue>
    </source>
</reference>
<dbReference type="Proteomes" id="UP000315295">
    <property type="component" value="Unassembled WGS sequence"/>
</dbReference>
<proteinExistence type="predicted"/>
<organism evidence="1 2">
    <name type="scientific">Malus baccata</name>
    <name type="common">Siberian crab apple</name>
    <name type="synonym">Pyrus baccata</name>
    <dbReference type="NCBI Taxonomy" id="106549"/>
    <lineage>
        <taxon>Eukaryota</taxon>
        <taxon>Viridiplantae</taxon>
        <taxon>Streptophyta</taxon>
        <taxon>Embryophyta</taxon>
        <taxon>Tracheophyta</taxon>
        <taxon>Spermatophyta</taxon>
        <taxon>Magnoliopsida</taxon>
        <taxon>eudicotyledons</taxon>
        <taxon>Gunneridae</taxon>
        <taxon>Pentapetalae</taxon>
        <taxon>rosids</taxon>
        <taxon>fabids</taxon>
        <taxon>Rosales</taxon>
        <taxon>Rosaceae</taxon>
        <taxon>Amygdaloideae</taxon>
        <taxon>Maleae</taxon>
        <taxon>Malus</taxon>
    </lineage>
</organism>
<comment type="caution">
    <text evidence="1">The sequence shown here is derived from an EMBL/GenBank/DDBJ whole genome shotgun (WGS) entry which is preliminary data.</text>
</comment>
<gene>
    <name evidence="1" type="ORF">C1H46_045033</name>
</gene>
<evidence type="ECO:0000313" key="1">
    <source>
        <dbReference type="EMBL" id="TQD69434.1"/>
    </source>
</evidence>
<dbReference type="EMBL" id="VIEB01003574">
    <property type="protein sequence ID" value="TQD69434.1"/>
    <property type="molecule type" value="Genomic_DNA"/>
</dbReference>
<name>A0A540K5E2_MALBA</name>
<dbReference type="STRING" id="106549.A0A540K5E2"/>
<keyword evidence="2" id="KW-1185">Reference proteome</keyword>